<dbReference type="Pfam" id="PF00400">
    <property type="entry name" value="WD40"/>
    <property type="match status" value="3"/>
</dbReference>
<keyword evidence="1 3" id="KW-0853">WD repeat</keyword>
<dbReference type="PROSITE" id="PS50837">
    <property type="entry name" value="NACHT"/>
    <property type="match status" value="1"/>
</dbReference>
<dbReference type="Proteomes" id="UP000800200">
    <property type="component" value="Unassembled WGS sequence"/>
</dbReference>
<dbReference type="OrthoDB" id="538223at2759"/>
<dbReference type="CDD" id="cd00200">
    <property type="entry name" value="WD40"/>
    <property type="match status" value="1"/>
</dbReference>
<proteinExistence type="predicted"/>
<dbReference type="FunFam" id="2.130.10.10:FF:000228">
    <property type="entry name" value="COMPASS-like H3K4 histone methylase component WDR5A"/>
    <property type="match status" value="1"/>
</dbReference>
<dbReference type="InterPro" id="IPR056884">
    <property type="entry name" value="NPHP3-like_N"/>
</dbReference>
<keyword evidence="2" id="KW-0677">Repeat</keyword>
<name>A0A6A6EHK4_9PEZI</name>
<reference evidence="5" key="1">
    <citation type="journal article" date="2020" name="Stud. Mycol.">
        <title>101 Dothideomycetes genomes: a test case for predicting lifestyles and emergence of pathogens.</title>
        <authorList>
            <person name="Haridas S."/>
            <person name="Albert R."/>
            <person name="Binder M."/>
            <person name="Bloem J."/>
            <person name="Labutti K."/>
            <person name="Salamov A."/>
            <person name="Andreopoulos B."/>
            <person name="Baker S."/>
            <person name="Barry K."/>
            <person name="Bills G."/>
            <person name="Bluhm B."/>
            <person name="Cannon C."/>
            <person name="Castanera R."/>
            <person name="Culley D."/>
            <person name="Daum C."/>
            <person name="Ezra D."/>
            <person name="Gonzalez J."/>
            <person name="Henrissat B."/>
            <person name="Kuo A."/>
            <person name="Liang C."/>
            <person name="Lipzen A."/>
            <person name="Lutzoni F."/>
            <person name="Magnuson J."/>
            <person name="Mondo S."/>
            <person name="Nolan M."/>
            <person name="Ohm R."/>
            <person name="Pangilinan J."/>
            <person name="Park H.-J."/>
            <person name="Ramirez L."/>
            <person name="Alfaro M."/>
            <person name="Sun H."/>
            <person name="Tritt A."/>
            <person name="Yoshinaga Y."/>
            <person name="Zwiers L.-H."/>
            <person name="Turgeon B."/>
            <person name="Goodwin S."/>
            <person name="Spatafora J."/>
            <person name="Crous P."/>
            <person name="Grigoriev I."/>
        </authorList>
    </citation>
    <scope>NUCLEOTIDE SEQUENCE</scope>
    <source>
        <strain evidence="5">CBS 207.26</strain>
    </source>
</reference>
<dbReference type="InterPro" id="IPR007111">
    <property type="entry name" value="NACHT_NTPase"/>
</dbReference>
<dbReference type="SUPFAM" id="SSF50998">
    <property type="entry name" value="Quinoprotein alcohol dehydrogenase-like"/>
    <property type="match status" value="1"/>
</dbReference>
<accession>A0A6A6EHK4</accession>
<dbReference type="SUPFAM" id="SSF52540">
    <property type="entry name" value="P-loop containing nucleoside triphosphate hydrolases"/>
    <property type="match status" value="1"/>
</dbReference>
<evidence type="ECO:0000256" key="2">
    <source>
        <dbReference type="ARBA" id="ARBA00022737"/>
    </source>
</evidence>
<feature type="repeat" description="WD" evidence="3">
    <location>
        <begin position="1110"/>
        <end position="1151"/>
    </location>
</feature>
<dbReference type="InterPro" id="IPR001680">
    <property type="entry name" value="WD40_rpt"/>
</dbReference>
<sequence length="1339" mass="149929">MRLLKLKCDGEFNLVKFIGDKIPRYAILSHRWGEDSEEVTFKDLENGTGKDKVGYKKLNFCREQAVRDGLEYFWIDTCCIDKANYTELSEAINSMFKWYGDATKCYVYLPDVSIHDDNNNKFAQCEWESAFRKSTWFTRGWTLQELIAPASVEFFSVEGKLLGDKKSLERQIHEITGISLQALQGGLLSQFDFVERMSWAKKRETTIEEDAVYCLLGIFDIHMPLIYGEGRKKALVRLEREFRQSFKPPSLILKGETSLVQKFETVMSVHGAEASRKVQEENLALITEDPRDVRRIQQEQLFAQMSEKDHECLRYVRLTDPRHDKARIEQTKGGLLEDCCKWVLDHPDFWKWKNGKQGRLLWIKGDAGKGKTMLLIGIINELDQLMRASDARLLSFFLCQGTAATLNNATAVLRGLIYLLIVQEYRLISYLRTEYGSAGQRLLEGKSAFHALSDIFQAMLRDPNLTEAYLVVDALDECETDLALLLDLIVRTSSTPSSRVKWIVSSRNRPDIERLLDPDNAGVRLSLEVNPKLVFHAIDVYITHKIAKLTSMKYDQELQAQVREQLRRKANGTFLWVALVFKELLELEEVEYEDSSDVLQVLDQMPSDLPKLYDRMMGQIGRLKGTDPKNCRSVLSAATLAYRPLHLLELPIVAGLRGRLTQKGNLEKIVNKCGSFLTIREDYVYLIHQSAKDYLTENASKTFFPAGPGSIHFDMFSRSLDALSHTLRQDIYNLRCPGFPIDKVKEPDPDPLAAVRYSSIYWIDHFCQVEGQSSKCKMALSDDGEVFSFFKKHFLHWLESLSLSHKVPDTLLSIRKLLHIVNSRSDTDAEFATFLKDVEKYALSYRSIIERAPLQTYGAAIAFCPTESKIKEQYWKKQRLPFIKSVKGIRENWDSCHQILEGHSGSVESVAFSPGGKQLASASGDGTVRLWDAETGDCKQTFEGHSRSANSVAFSPDGKQLASASNDETVRLWDAETGDCKQTFEGHSDWVNSVAFSPDGKQLASASGDRTVRLWDAETGGCKQTFEGHSRSAESVAFSPDGKQLASASGDRTVRLWDAETGNCKQTFEGHSDWVKSVAFSPDGKQLASASGDRTVRLWDAETGNCKQTFEGHSDWVKSVAFSPDGKQLASASDDGTVRLWDAETGGCKQTFEGYSGWVNSVAFSPDGKQLASASGDGTVRLWDAETGGCKQTFEGHSRSAESVAFSPDGKQLASASGDETVRLWGAETGGCKQTLEVHSTIQRLSFSSDGSHLHTDRGTLALGITKHGIASPNSVPSPSSPCTRAPALFVKEQWIFRGSETLLWLPPDHRATSVAVFEDIVALGHASGRVSIIEFSQA</sequence>
<dbReference type="Pfam" id="PF24883">
    <property type="entry name" value="NPHP3_N"/>
    <property type="match status" value="1"/>
</dbReference>
<evidence type="ECO:0000259" key="4">
    <source>
        <dbReference type="PROSITE" id="PS50837"/>
    </source>
</evidence>
<dbReference type="Gene3D" id="2.130.10.10">
    <property type="entry name" value="YVTN repeat-like/Quinoprotein amine dehydrogenase"/>
    <property type="match status" value="4"/>
</dbReference>
<keyword evidence="6" id="KW-1185">Reference proteome</keyword>
<feature type="repeat" description="WD" evidence="3">
    <location>
        <begin position="1152"/>
        <end position="1193"/>
    </location>
</feature>
<protein>
    <recommendedName>
        <fullName evidence="4">NACHT domain-containing protein</fullName>
    </recommendedName>
</protein>
<organism evidence="5 6">
    <name type="scientific">Zopfia rhizophila CBS 207.26</name>
    <dbReference type="NCBI Taxonomy" id="1314779"/>
    <lineage>
        <taxon>Eukaryota</taxon>
        <taxon>Fungi</taxon>
        <taxon>Dikarya</taxon>
        <taxon>Ascomycota</taxon>
        <taxon>Pezizomycotina</taxon>
        <taxon>Dothideomycetes</taxon>
        <taxon>Dothideomycetes incertae sedis</taxon>
        <taxon>Zopfiaceae</taxon>
        <taxon>Zopfia</taxon>
    </lineage>
</organism>
<dbReference type="InterPro" id="IPR011047">
    <property type="entry name" value="Quinoprotein_ADH-like_sf"/>
</dbReference>
<dbReference type="InterPro" id="IPR015943">
    <property type="entry name" value="WD40/YVTN_repeat-like_dom_sf"/>
</dbReference>
<evidence type="ECO:0000313" key="6">
    <source>
        <dbReference type="Proteomes" id="UP000800200"/>
    </source>
</evidence>
<feature type="repeat" description="WD" evidence="3">
    <location>
        <begin position="1068"/>
        <end position="1109"/>
    </location>
</feature>
<dbReference type="InterPro" id="IPR020472">
    <property type="entry name" value="WD40_PAC1"/>
</dbReference>
<feature type="repeat" description="WD" evidence="3">
    <location>
        <begin position="900"/>
        <end position="941"/>
    </location>
</feature>
<feature type="repeat" description="WD" evidence="3">
    <location>
        <begin position="1194"/>
        <end position="1235"/>
    </location>
</feature>
<feature type="repeat" description="WD" evidence="3">
    <location>
        <begin position="1026"/>
        <end position="1067"/>
    </location>
</feature>
<dbReference type="PANTHER" id="PTHR19879">
    <property type="entry name" value="TRANSCRIPTION INITIATION FACTOR TFIID"/>
    <property type="match status" value="1"/>
</dbReference>
<dbReference type="GO" id="GO:0035097">
    <property type="term" value="C:histone methyltransferase complex"/>
    <property type="evidence" value="ECO:0007669"/>
    <property type="project" value="UniProtKB-ARBA"/>
</dbReference>
<evidence type="ECO:0000313" key="5">
    <source>
        <dbReference type="EMBL" id="KAF2189356.1"/>
    </source>
</evidence>
<gene>
    <name evidence="5" type="ORF">K469DRAFT_626298</name>
</gene>
<feature type="repeat" description="WD" evidence="3">
    <location>
        <begin position="984"/>
        <end position="1025"/>
    </location>
</feature>
<feature type="repeat" description="WD" evidence="3">
    <location>
        <begin position="942"/>
        <end position="983"/>
    </location>
</feature>
<evidence type="ECO:0000256" key="1">
    <source>
        <dbReference type="ARBA" id="ARBA00022574"/>
    </source>
</evidence>
<dbReference type="Gene3D" id="3.40.50.300">
    <property type="entry name" value="P-loop containing nucleotide triphosphate hydrolases"/>
    <property type="match status" value="1"/>
</dbReference>
<dbReference type="PANTHER" id="PTHR19879:SF9">
    <property type="entry name" value="TRANSCRIPTION INITIATION FACTOR TFIID SUBUNIT 5"/>
    <property type="match status" value="1"/>
</dbReference>
<dbReference type="PROSITE" id="PS00678">
    <property type="entry name" value="WD_REPEATS_1"/>
    <property type="match status" value="7"/>
</dbReference>
<dbReference type="SMART" id="SM00320">
    <property type="entry name" value="WD40"/>
    <property type="match status" value="8"/>
</dbReference>
<dbReference type="InterPro" id="IPR010730">
    <property type="entry name" value="HET"/>
</dbReference>
<dbReference type="InterPro" id="IPR027417">
    <property type="entry name" value="P-loop_NTPase"/>
</dbReference>
<dbReference type="Pfam" id="PF25173">
    <property type="entry name" value="Beta-prop_WDR3_1st"/>
    <property type="match status" value="1"/>
</dbReference>
<dbReference type="PROSITE" id="PS50082">
    <property type="entry name" value="WD_REPEATS_2"/>
    <property type="match status" value="8"/>
</dbReference>
<dbReference type="Pfam" id="PF06985">
    <property type="entry name" value="HET"/>
    <property type="match status" value="1"/>
</dbReference>
<dbReference type="InterPro" id="IPR019775">
    <property type="entry name" value="WD40_repeat_CS"/>
</dbReference>
<dbReference type="PRINTS" id="PR00320">
    <property type="entry name" value="GPROTEINBRPT"/>
</dbReference>
<dbReference type="EMBL" id="ML994621">
    <property type="protein sequence ID" value="KAF2189356.1"/>
    <property type="molecule type" value="Genomic_DNA"/>
</dbReference>
<evidence type="ECO:0000256" key="3">
    <source>
        <dbReference type="PROSITE-ProRule" id="PRU00221"/>
    </source>
</evidence>
<dbReference type="PROSITE" id="PS50294">
    <property type="entry name" value="WD_REPEATS_REGION"/>
    <property type="match status" value="8"/>
</dbReference>
<feature type="domain" description="NACHT" evidence="4">
    <location>
        <begin position="359"/>
        <end position="507"/>
    </location>
</feature>